<dbReference type="EMBL" id="CP002279">
    <property type="protein sequence ID" value="AEH89534.1"/>
    <property type="molecule type" value="Genomic_DNA"/>
</dbReference>
<accession>F7Y3R5</accession>
<dbReference type="RefSeq" id="WP_013896178.1">
    <property type="nucleotide sequence ID" value="NC_015675.1"/>
</dbReference>
<dbReference type="Pfam" id="PF03692">
    <property type="entry name" value="CxxCxxCC"/>
    <property type="match status" value="1"/>
</dbReference>
<organism evidence="1 2">
    <name type="scientific">Mesorhizobium opportunistum (strain LMG 24607 / HAMBI 3007 / WSM2075)</name>
    <dbReference type="NCBI Taxonomy" id="536019"/>
    <lineage>
        <taxon>Bacteria</taxon>
        <taxon>Pseudomonadati</taxon>
        <taxon>Pseudomonadota</taxon>
        <taxon>Alphaproteobacteria</taxon>
        <taxon>Hyphomicrobiales</taxon>
        <taxon>Phyllobacteriaceae</taxon>
        <taxon>Mesorhizobium</taxon>
    </lineage>
</organism>
<proteinExistence type="predicted"/>
<protein>
    <recommendedName>
        <fullName evidence="3">Fe-S oxidoreductase</fullName>
    </recommendedName>
</protein>
<evidence type="ECO:0000313" key="2">
    <source>
        <dbReference type="Proteomes" id="UP000001623"/>
    </source>
</evidence>
<dbReference type="KEGG" id="mop:Mesop_5116"/>
<dbReference type="InterPro" id="IPR005358">
    <property type="entry name" value="Puta_zinc/iron-chelating_dom"/>
</dbReference>
<dbReference type="HOGENOM" id="CLU_123885_1_0_5"/>
<name>F7Y3R5_MESOW</name>
<evidence type="ECO:0000313" key="1">
    <source>
        <dbReference type="EMBL" id="AEH89534.1"/>
    </source>
</evidence>
<dbReference type="STRING" id="536019.Mesop_5116"/>
<dbReference type="AlphaFoldDB" id="F7Y3R5"/>
<gene>
    <name evidence="1" type="ordered locus">Mesop_5116</name>
</gene>
<evidence type="ECO:0008006" key="3">
    <source>
        <dbReference type="Google" id="ProtNLM"/>
    </source>
</evidence>
<reference evidence="1 2" key="1">
    <citation type="submission" date="2010-10" db="EMBL/GenBank/DDBJ databases">
        <title>Complete sequence of Mesorhizobium opportunistum WSM2075.</title>
        <authorList>
            <consortium name="US DOE Joint Genome Institute"/>
            <person name="Lucas S."/>
            <person name="Copeland A."/>
            <person name="Lapidus A."/>
            <person name="Cheng J.-F."/>
            <person name="Bruce D."/>
            <person name="Goodwin L."/>
            <person name="Pitluck S."/>
            <person name="Chertkov O."/>
            <person name="Misra M."/>
            <person name="Detter J.C."/>
            <person name="Han C."/>
            <person name="Tapia R."/>
            <person name="Land M."/>
            <person name="Hauser L."/>
            <person name="Kyrpides N."/>
            <person name="Ovchinnikova G."/>
            <person name="Mavrommatis K.M."/>
            <person name="Tiwari R.P."/>
            <person name="Howieson J.G."/>
            <person name="O'Hara G.W."/>
            <person name="Nandasena K.G."/>
            <person name="Woyke T."/>
        </authorList>
    </citation>
    <scope>NUCLEOTIDE SEQUENCE [LARGE SCALE GENOMIC DNA]</scope>
    <source>
        <strain evidence="2">LMG 24607 / HAMBI 3007 / WSM2075</strain>
    </source>
</reference>
<dbReference type="eggNOG" id="COG0727">
    <property type="taxonomic scope" value="Bacteria"/>
</dbReference>
<sequence length="115" mass="12419">MPRDADHDLAALAPRGSRVPAFDCQSCGACCSYSAEWPRFSTEDDAQLDRIPEKYIAADLSGMRCDGVRCSALSGEVGKATACGIYDVRPDVCRACMPGDAECLMARREHGLPIF</sequence>
<dbReference type="Proteomes" id="UP000001623">
    <property type="component" value="Chromosome"/>
</dbReference>